<feature type="domain" description="GST C-terminal" evidence="1">
    <location>
        <begin position="157"/>
        <end position="291"/>
    </location>
</feature>
<dbReference type="InterPro" id="IPR036282">
    <property type="entry name" value="Glutathione-S-Trfase_C_sf"/>
</dbReference>
<dbReference type="InterPro" id="IPR016639">
    <property type="entry name" value="GST_Omega/GSH"/>
</dbReference>
<reference evidence="2 3" key="1">
    <citation type="journal article" date="2015" name="Genome Announc.">
        <title>Expanding the biotechnology potential of lactobacilli through comparative genomics of 213 strains and associated genera.</title>
        <authorList>
            <person name="Sun Z."/>
            <person name="Harris H.M."/>
            <person name="McCann A."/>
            <person name="Guo C."/>
            <person name="Argimon S."/>
            <person name="Zhang W."/>
            <person name="Yang X."/>
            <person name="Jeffery I.B."/>
            <person name="Cooney J.C."/>
            <person name="Kagawa T.F."/>
            <person name="Liu W."/>
            <person name="Song Y."/>
            <person name="Salvetti E."/>
            <person name="Wrobel A."/>
            <person name="Rasinkangas P."/>
            <person name="Parkhill J."/>
            <person name="Rea M.C."/>
            <person name="O'Sullivan O."/>
            <person name="Ritari J."/>
            <person name="Douillard F.P."/>
            <person name="Paul Ross R."/>
            <person name="Yang R."/>
            <person name="Briner A.E."/>
            <person name="Felis G.E."/>
            <person name="de Vos W.M."/>
            <person name="Barrangou R."/>
            <person name="Klaenhammer T.R."/>
            <person name="Caufield P.W."/>
            <person name="Cui Y."/>
            <person name="Zhang H."/>
            <person name="O'Toole P.W."/>
        </authorList>
    </citation>
    <scope>NUCLEOTIDE SEQUENCE [LARGE SCALE GENOMIC DNA]</scope>
    <source>
        <strain evidence="2 3">DSM 19909</strain>
    </source>
</reference>
<sequence length="309" mass="35020">MTATSDNGACAWQPSQKSTPTFDLKFSTGELPVEPNRYSLVWGKFCPWATPVAILIDLLGLDEVIAKSPVYALRHDGVNDDWFFGPSADDVDPILKTKSLGENYRLADAQFSARASVPALVDCQTGKVVNGESGTLLPELATEWRAYFSQHAPDVFPEAQRSAILAMNQQIIDNLSKPVNAINEVKSQAEYEQLSNQFFGQLSEFDQRLATQSFLFGEQVTLSDLLLFVRLVRFDLVYYFQNKLNQKRLIEFPNLWRYAKTCYQIPAFKQNTDFLAIKQHFFQVSETVSDFEHVLPLGPNTDKWEEPID</sequence>
<dbReference type="RefSeq" id="WP_056948450.1">
    <property type="nucleotide sequence ID" value="NZ_AZEE01000029.1"/>
</dbReference>
<dbReference type="GO" id="GO:0004364">
    <property type="term" value="F:glutathione transferase activity"/>
    <property type="evidence" value="ECO:0007669"/>
    <property type="project" value="InterPro"/>
</dbReference>
<name>A0A0R1LP21_9LACO</name>
<dbReference type="InterPro" id="IPR010987">
    <property type="entry name" value="Glutathione-S-Trfase_C-like"/>
</dbReference>
<dbReference type="OrthoDB" id="9769158at2"/>
<gene>
    <name evidence="2" type="ORF">FD04_GL001548</name>
</gene>
<dbReference type="PROSITE" id="PS50405">
    <property type="entry name" value="GST_CTER"/>
    <property type="match status" value="1"/>
</dbReference>
<dbReference type="PANTHER" id="PTHR32419:SF6">
    <property type="entry name" value="GLUTATHIONE S-TRANSFERASE OMEGA-LIKE 1-RELATED"/>
    <property type="match status" value="1"/>
</dbReference>
<dbReference type="PATRIC" id="fig|1423776.4.peg.1566"/>
<evidence type="ECO:0000313" key="2">
    <source>
        <dbReference type="EMBL" id="KRK97519.1"/>
    </source>
</evidence>
<dbReference type="AlphaFoldDB" id="A0A0R1LP21"/>
<dbReference type="GO" id="GO:0005737">
    <property type="term" value="C:cytoplasm"/>
    <property type="evidence" value="ECO:0007669"/>
    <property type="project" value="TreeGrafter"/>
</dbReference>
<accession>A0A0R1LP21</accession>
<keyword evidence="3" id="KW-1185">Reference proteome</keyword>
<protein>
    <submittedName>
        <fullName evidence="2">Glutathione S-transferase domain protein</fullName>
    </submittedName>
</protein>
<dbReference type="PANTHER" id="PTHR32419">
    <property type="entry name" value="GLUTATHIONYL-HYDROQUINONE REDUCTASE"/>
    <property type="match status" value="1"/>
</dbReference>
<organism evidence="2 3">
    <name type="scientific">Secundilactobacillus odoratitofui DSM 19909 = JCM 15043</name>
    <dbReference type="NCBI Taxonomy" id="1423776"/>
    <lineage>
        <taxon>Bacteria</taxon>
        <taxon>Bacillati</taxon>
        <taxon>Bacillota</taxon>
        <taxon>Bacilli</taxon>
        <taxon>Lactobacillales</taxon>
        <taxon>Lactobacillaceae</taxon>
        <taxon>Secundilactobacillus</taxon>
    </lineage>
</organism>
<dbReference type="SUPFAM" id="SSF47616">
    <property type="entry name" value="GST C-terminal domain-like"/>
    <property type="match status" value="1"/>
</dbReference>
<dbReference type="Proteomes" id="UP000051160">
    <property type="component" value="Unassembled WGS sequence"/>
</dbReference>
<evidence type="ECO:0000313" key="3">
    <source>
        <dbReference type="Proteomes" id="UP000051160"/>
    </source>
</evidence>
<dbReference type="Pfam" id="PF13410">
    <property type="entry name" value="GST_C_2"/>
    <property type="match status" value="1"/>
</dbReference>
<keyword evidence="2" id="KW-0808">Transferase</keyword>
<dbReference type="EMBL" id="AZEE01000029">
    <property type="protein sequence ID" value="KRK97519.1"/>
    <property type="molecule type" value="Genomic_DNA"/>
</dbReference>
<dbReference type="Gene3D" id="1.20.1050.10">
    <property type="match status" value="1"/>
</dbReference>
<comment type="caution">
    <text evidence="2">The sequence shown here is derived from an EMBL/GenBank/DDBJ whole genome shotgun (WGS) entry which is preliminary data.</text>
</comment>
<proteinExistence type="predicted"/>
<dbReference type="Gene3D" id="3.40.30.10">
    <property type="entry name" value="Glutaredoxin"/>
    <property type="match status" value="1"/>
</dbReference>
<evidence type="ECO:0000259" key="1">
    <source>
        <dbReference type="PROSITE" id="PS50405"/>
    </source>
</evidence>